<feature type="non-terminal residue" evidence="2">
    <location>
        <position position="1"/>
    </location>
</feature>
<protein>
    <recommendedName>
        <fullName evidence="1">DNA helicase Holliday junction RuvA type domain-containing protein</fullName>
    </recommendedName>
</protein>
<sequence length="70" mass="8071">VITHIKGNLVKKTPTYVVIECNGIGYKLNISLQTFSKIQEENCILFTHFSVKEDSQTLYGFAEEDERELF</sequence>
<proteinExistence type="predicted"/>
<reference evidence="2" key="1">
    <citation type="submission" date="2018-05" db="EMBL/GenBank/DDBJ databases">
        <authorList>
            <person name="Lanie J.A."/>
            <person name="Ng W.-L."/>
            <person name="Kazmierczak K.M."/>
            <person name="Andrzejewski T.M."/>
            <person name="Davidsen T.M."/>
            <person name="Wayne K.J."/>
            <person name="Tettelin H."/>
            <person name="Glass J.I."/>
            <person name="Rusch D."/>
            <person name="Podicherti R."/>
            <person name="Tsui H.-C.T."/>
            <person name="Winkler M.E."/>
        </authorList>
    </citation>
    <scope>NUCLEOTIDE SEQUENCE</scope>
</reference>
<dbReference type="EMBL" id="UINC01225608">
    <property type="protein sequence ID" value="SVE55752.1"/>
    <property type="molecule type" value="Genomic_DNA"/>
</dbReference>
<evidence type="ECO:0000259" key="1">
    <source>
        <dbReference type="Pfam" id="PF01330"/>
    </source>
</evidence>
<dbReference type="GO" id="GO:0005524">
    <property type="term" value="F:ATP binding"/>
    <property type="evidence" value="ECO:0007669"/>
    <property type="project" value="InterPro"/>
</dbReference>
<name>A0A383EFU2_9ZZZZ</name>
<dbReference type="InterPro" id="IPR013849">
    <property type="entry name" value="DNA_helicase_Holl-junc_RuvA_I"/>
</dbReference>
<dbReference type="GO" id="GO:0006310">
    <property type="term" value="P:DNA recombination"/>
    <property type="evidence" value="ECO:0007669"/>
    <property type="project" value="InterPro"/>
</dbReference>
<dbReference type="Pfam" id="PF01330">
    <property type="entry name" value="RuvA_N"/>
    <property type="match status" value="1"/>
</dbReference>
<feature type="domain" description="DNA helicase Holliday junction RuvA type" evidence="1">
    <location>
        <begin position="2"/>
        <end position="60"/>
    </location>
</feature>
<dbReference type="Gene3D" id="2.40.50.140">
    <property type="entry name" value="Nucleic acid-binding proteins"/>
    <property type="match status" value="1"/>
</dbReference>
<evidence type="ECO:0000313" key="2">
    <source>
        <dbReference type="EMBL" id="SVE55752.1"/>
    </source>
</evidence>
<dbReference type="AlphaFoldDB" id="A0A383EFU2"/>
<organism evidence="2">
    <name type="scientific">marine metagenome</name>
    <dbReference type="NCBI Taxonomy" id="408172"/>
    <lineage>
        <taxon>unclassified sequences</taxon>
        <taxon>metagenomes</taxon>
        <taxon>ecological metagenomes</taxon>
    </lineage>
</organism>
<dbReference type="SUPFAM" id="SSF50249">
    <property type="entry name" value="Nucleic acid-binding proteins"/>
    <property type="match status" value="1"/>
</dbReference>
<dbReference type="InterPro" id="IPR012340">
    <property type="entry name" value="NA-bd_OB-fold"/>
</dbReference>
<dbReference type="GO" id="GO:0009378">
    <property type="term" value="F:four-way junction helicase activity"/>
    <property type="evidence" value="ECO:0007669"/>
    <property type="project" value="InterPro"/>
</dbReference>
<feature type="non-terminal residue" evidence="2">
    <location>
        <position position="70"/>
    </location>
</feature>
<dbReference type="GO" id="GO:0006281">
    <property type="term" value="P:DNA repair"/>
    <property type="evidence" value="ECO:0007669"/>
    <property type="project" value="InterPro"/>
</dbReference>
<accession>A0A383EFU2</accession>
<gene>
    <name evidence="2" type="ORF">METZ01_LOCUS508606</name>
</gene>